<proteinExistence type="predicted"/>
<keyword evidence="3" id="KW-1185">Reference proteome</keyword>
<evidence type="ECO:0000313" key="2">
    <source>
        <dbReference type="EMBL" id="KAF5942268.1"/>
    </source>
</evidence>
<sequence length="118" mass="13098">NDTHNSLNHLNNLITLIPQTPLSLSTSSFSLFLSLLSLNLCHRCPIFFKFSTTKISAIISVGDKLHESTISYFDAGLEIEDEVMILKDGNGDFMKVIRDDNLNPDRRGPGQPCPAPPR</sequence>
<evidence type="ECO:0000256" key="1">
    <source>
        <dbReference type="SAM" id="MobiDB-lite"/>
    </source>
</evidence>
<feature type="region of interest" description="Disordered" evidence="1">
    <location>
        <begin position="98"/>
        <end position="118"/>
    </location>
</feature>
<name>A0A7J7GS72_CAMSI</name>
<accession>A0A7J7GS72</accession>
<feature type="non-terminal residue" evidence="2">
    <location>
        <position position="118"/>
    </location>
</feature>
<dbReference type="AlphaFoldDB" id="A0A7J7GS72"/>
<evidence type="ECO:0000313" key="3">
    <source>
        <dbReference type="Proteomes" id="UP000593564"/>
    </source>
</evidence>
<organism evidence="2 3">
    <name type="scientific">Camellia sinensis</name>
    <name type="common">Tea plant</name>
    <name type="synonym">Thea sinensis</name>
    <dbReference type="NCBI Taxonomy" id="4442"/>
    <lineage>
        <taxon>Eukaryota</taxon>
        <taxon>Viridiplantae</taxon>
        <taxon>Streptophyta</taxon>
        <taxon>Embryophyta</taxon>
        <taxon>Tracheophyta</taxon>
        <taxon>Spermatophyta</taxon>
        <taxon>Magnoliopsida</taxon>
        <taxon>eudicotyledons</taxon>
        <taxon>Gunneridae</taxon>
        <taxon>Pentapetalae</taxon>
        <taxon>asterids</taxon>
        <taxon>Ericales</taxon>
        <taxon>Theaceae</taxon>
        <taxon>Camellia</taxon>
    </lineage>
</organism>
<feature type="compositionally biased region" description="Basic and acidic residues" evidence="1">
    <location>
        <begin position="98"/>
        <end position="108"/>
    </location>
</feature>
<protein>
    <submittedName>
        <fullName evidence="2">Uncharacterized protein</fullName>
    </submittedName>
</protein>
<dbReference type="Proteomes" id="UP000593564">
    <property type="component" value="Unassembled WGS sequence"/>
</dbReference>
<comment type="caution">
    <text evidence="2">The sequence shown here is derived from an EMBL/GenBank/DDBJ whole genome shotgun (WGS) entry which is preliminary data.</text>
</comment>
<gene>
    <name evidence="2" type="ORF">HYC85_019910</name>
</gene>
<reference evidence="2 3" key="2">
    <citation type="submission" date="2020-07" db="EMBL/GenBank/DDBJ databases">
        <title>Genome assembly of wild tea tree DASZ reveals pedigree and selection history of tea varieties.</title>
        <authorList>
            <person name="Zhang W."/>
        </authorList>
    </citation>
    <scope>NUCLEOTIDE SEQUENCE [LARGE SCALE GENOMIC DNA]</scope>
    <source>
        <strain evidence="3">cv. G240</strain>
        <tissue evidence="2">Leaf</tissue>
    </source>
</reference>
<reference evidence="3" key="1">
    <citation type="journal article" date="2020" name="Nat. Commun.">
        <title>Genome assembly of wild tea tree DASZ reveals pedigree and selection history of tea varieties.</title>
        <authorList>
            <person name="Zhang W."/>
            <person name="Zhang Y."/>
            <person name="Qiu H."/>
            <person name="Guo Y."/>
            <person name="Wan H."/>
            <person name="Zhang X."/>
            <person name="Scossa F."/>
            <person name="Alseekh S."/>
            <person name="Zhang Q."/>
            <person name="Wang P."/>
            <person name="Xu L."/>
            <person name="Schmidt M.H."/>
            <person name="Jia X."/>
            <person name="Li D."/>
            <person name="Zhu A."/>
            <person name="Guo F."/>
            <person name="Chen W."/>
            <person name="Ni D."/>
            <person name="Usadel B."/>
            <person name="Fernie A.R."/>
            <person name="Wen W."/>
        </authorList>
    </citation>
    <scope>NUCLEOTIDE SEQUENCE [LARGE SCALE GENOMIC DNA]</scope>
    <source>
        <strain evidence="3">cv. G240</strain>
    </source>
</reference>
<dbReference type="EMBL" id="JACBKZ010000009">
    <property type="protein sequence ID" value="KAF5942268.1"/>
    <property type="molecule type" value="Genomic_DNA"/>
</dbReference>